<dbReference type="SFLD" id="SFLDF00407">
    <property type="entry name" value="phosphomethylpyrimidine_syntha"/>
    <property type="match status" value="1"/>
</dbReference>
<keyword evidence="8" id="KW-0408">Iron</keyword>
<reference evidence="11" key="1">
    <citation type="journal article" date="2015" name="Nature">
        <title>Complex archaea that bridge the gap between prokaryotes and eukaryotes.</title>
        <authorList>
            <person name="Spang A."/>
            <person name="Saw J.H."/>
            <person name="Jorgensen S.L."/>
            <person name="Zaremba-Niedzwiedzka K."/>
            <person name="Martijn J."/>
            <person name="Lind A.E."/>
            <person name="van Eijk R."/>
            <person name="Schleper C."/>
            <person name="Guy L."/>
            <person name="Ettema T.J."/>
        </authorList>
    </citation>
    <scope>NUCLEOTIDE SEQUENCE</scope>
</reference>
<dbReference type="InterPro" id="IPR038521">
    <property type="entry name" value="ThiC/Bza_core_dom"/>
</dbReference>
<dbReference type="GO" id="GO:0051539">
    <property type="term" value="F:4 iron, 4 sulfur cluster binding"/>
    <property type="evidence" value="ECO:0007669"/>
    <property type="project" value="UniProtKB-KW"/>
</dbReference>
<dbReference type="Gene3D" id="6.10.250.620">
    <property type="match status" value="1"/>
</dbReference>
<keyword evidence="9" id="KW-0411">Iron-sulfur</keyword>
<dbReference type="InterPro" id="IPR002817">
    <property type="entry name" value="ThiC/BzaA/B"/>
</dbReference>
<dbReference type="HAMAP" id="MF_00089">
    <property type="entry name" value="ThiC"/>
    <property type="match status" value="1"/>
</dbReference>
<dbReference type="NCBIfam" id="TIGR00190">
    <property type="entry name" value="thiC"/>
    <property type="match status" value="1"/>
</dbReference>
<dbReference type="SFLD" id="SFLDG01114">
    <property type="entry name" value="phosphomethylpyrimidine_syntha"/>
    <property type="match status" value="1"/>
</dbReference>
<dbReference type="EMBL" id="LAZR01003329">
    <property type="protein sequence ID" value="KKN19494.1"/>
    <property type="molecule type" value="Genomic_DNA"/>
</dbReference>
<gene>
    <name evidence="11" type="ORF">LCGC14_0945200</name>
</gene>
<keyword evidence="4" id="KW-0949">S-adenosyl-L-methionine</keyword>
<evidence type="ECO:0000256" key="7">
    <source>
        <dbReference type="ARBA" id="ARBA00022977"/>
    </source>
</evidence>
<keyword evidence="7" id="KW-0784">Thiamine biosynthesis</keyword>
<dbReference type="Gene3D" id="3.20.20.540">
    <property type="entry name" value="Radical SAM ThiC family, central domain"/>
    <property type="match status" value="1"/>
</dbReference>
<protein>
    <recommendedName>
        <fullName evidence="12">ThiC-associated domain-containing protein</fullName>
    </recommendedName>
</protein>
<dbReference type="GO" id="GO:0016830">
    <property type="term" value="F:carbon-carbon lyase activity"/>
    <property type="evidence" value="ECO:0007669"/>
    <property type="project" value="InterPro"/>
</dbReference>
<evidence type="ECO:0000256" key="4">
    <source>
        <dbReference type="ARBA" id="ARBA00022691"/>
    </source>
</evidence>
<evidence type="ECO:0000256" key="9">
    <source>
        <dbReference type="ARBA" id="ARBA00023014"/>
    </source>
</evidence>
<sequence length="436" mass="47839">MTQIEQARKGNITPSLKKVAAEEGIAPEKLLNLVAEGKVVIPHNPKRTSLHPVGIGQKLSTKVNVNIGTSVDFPQEANELKKVEVSLKYGTDTLMDLSTGGDITKIRRMILKKALIPLGTVPVYQAAIESIEQRNSIINMTEDDLFSAIETQAKEGVDFMTLHAGLTSKGIERLKKQGRVGDIVSRGGAFHVAWMLHNQKENPLYAHFDRLLEIAHKYDITLSLGDGLRPGSILDATDRPQLEELLTMGELVKRAWEQNVQVMVEGPGHIPLDQVEMNIKLQKRVCHEAPFYVLGPLVTDIAPGYDHIVSAIGGAIAAAAGADFLCYVTPSEHLGLPSVDDVRVGLVAAKIAAHAADIVKGVKGALDRDLKISEARKKLDWTEQQKHALDPHKFQEIRKKRKSKSTACSMCGEFCALQIVSEFLKSEKEEADDLCF</sequence>
<accession>A0A0F9NNM8</accession>
<keyword evidence="6" id="KW-0862">Zinc</keyword>
<dbReference type="Pfam" id="PF01964">
    <property type="entry name" value="ThiC_Rad_SAM"/>
    <property type="match status" value="1"/>
</dbReference>
<dbReference type="GO" id="GO:0046872">
    <property type="term" value="F:metal ion binding"/>
    <property type="evidence" value="ECO:0007669"/>
    <property type="project" value="UniProtKB-KW"/>
</dbReference>
<keyword evidence="5" id="KW-0479">Metal-binding</keyword>
<dbReference type="FunFam" id="3.20.20.540:FF:000001">
    <property type="entry name" value="Phosphomethylpyrimidine synthase"/>
    <property type="match status" value="1"/>
</dbReference>
<dbReference type="PANTHER" id="PTHR30557">
    <property type="entry name" value="THIAMINE BIOSYNTHESIS PROTEIN THIC"/>
    <property type="match status" value="1"/>
</dbReference>
<proteinExistence type="inferred from homology"/>
<evidence type="ECO:0000256" key="6">
    <source>
        <dbReference type="ARBA" id="ARBA00022833"/>
    </source>
</evidence>
<comment type="cofactor">
    <cofactor evidence="1">
        <name>[4Fe-4S] cluster</name>
        <dbReference type="ChEBI" id="CHEBI:49883"/>
    </cofactor>
</comment>
<evidence type="ECO:0000256" key="10">
    <source>
        <dbReference type="ARBA" id="ARBA00023239"/>
    </source>
</evidence>
<keyword evidence="3" id="KW-0004">4Fe-4S</keyword>
<dbReference type="PANTHER" id="PTHR30557:SF1">
    <property type="entry name" value="PHOSPHOMETHYLPYRIMIDINE SYNTHASE, CHLOROPLASTIC"/>
    <property type="match status" value="1"/>
</dbReference>
<evidence type="ECO:0008006" key="12">
    <source>
        <dbReference type="Google" id="ProtNLM"/>
    </source>
</evidence>
<name>A0A0F9NNM8_9ZZZZ</name>
<dbReference type="GO" id="GO:0009228">
    <property type="term" value="P:thiamine biosynthetic process"/>
    <property type="evidence" value="ECO:0007669"/>
    <property type="project" value="UniProtKB-KW"/>
</dbReference>
<comment type="function">
    <text evidence="2">Catalyzes the synthesis of the hydroxymethylpyrimidine phosphate (HMP-P) moiety of thiamine from aminoimidazole ribotide (AIR) in a radical S-adenosyl-L-methionine (SAM)-dependent reaction.</text>
</comment>
<evidence type="ECO:0000313" key="11">
    <source>
        <dbReference type="EMBL" id="KKN19494.1"/>
    </source>
</evidence>
<evidence type="ECO:0000256" key="8">
    <source>
        <dbReference type="ARBA" id="ARBA00023004"/>
    </source>
</evidence>
<evidence type="ECO:0000256" key="2">
    <source>
        <dbReference type="ARBA" id="ARBA00003175"/>
    </source>
</evidence>
<evidence type="ECO:0000256" key="3">
    <source>
        <dbReference type="ARBA" id="ARBA00022485"/>
    </source>
</evidence>
<dbReference type="AlphaFoldDB" id="A0A0F9NNM8"/>
<keyword evidence="10" id="KW-0456">Lyase</keyword>
<dbReference type="SFLD" id="SFLDS00113">
    <property type="entry name" value="Radical_SAM_Phosphomethylpyrim"/>
    <property type="match status" value="1"/>
</dbReference>
<evidence type="ECO:0000256" key="1">
    <source>
        <dbReference type="ARBA" id="ARBA00001966"/>
    </source>
</evidence>
<dbReference type="NCBIfam" id="NF009895">
    <property type="entry name" value="PRK13352.1"/>
    <property type="match status" value="1"/>
</dbReference>
<evidence type="ECO:0000256" key="5">
    <source>
        <dbReference type="ARBA" id="ARBA00022723"/>
    </source>
</evidence>
<organism evidence="11">
    <name type="scientific">marine sediment metagenome</name>
    <dbReference type="NCBI Taxonomy" id="412755"/>
    <lineage>
        <taxon>unclassified sequences</taxon>
        <taxon>metagenomes</taxon>
        <taxon>ecological metagenomes</taxon>
    </lineage>
</organism>
<comment type="caution">
    <text evidence="11">The sequence shown here is derived from an EMBL/GenBank/DDBJ whole genome shotgun (WGS) entry which is preliminary data.</text>
</comment>
<dbReference type="InterPro" id="IPR037509">
    <property type="entry name" value="ThiC"/>
</dbReference>